<dbReference type="RefSeq" id="WP_057089049.1">
    <property type="nucleotide sequence ID" value="NZ_BKBC01000049.1"/>
</dbReference>
<dbReference type="AlphaFoldDB" id="A0A0Q0TIN9"/>
<comment type="caution">
    <text evidence="1">The sequence shown here is derived from an EMBL/GenBank/DDBJ whole genome shotgun (WGS) entry which is preliminary data.</text>
</comment>
<evidence type="ECO:0000313" key="2">
    <source>
        <dbReference type="Proteomes" id="UP000321089"/>
    </source>
</evidence>
<sequence length="69" mass="8023">MFNKKVFEVYLNQEGEDCNVQIEINTNIDVDGLITETELEQIRNITLNICKRINIKNGDDELKLPSRLN</sequence>
<protein>
    <submittedName>
        <fullName evidence="1">Uncharacterized protein</fullName>
    </submittedName>
</protein>
<dbReference type="EMBL" id="BKBC01000049">
    <property type="protein sequence ID" value="GEQ22464.1"/>
    <property type="molecule type" value="Genomic_DNA"/>
</dbReference>
<gene>
    <name evidence="1" type="ORF">CBU02nite_29700</name>
</gene>
<evidence type="ECO:0000313" key="1">
    <source>
        <dbReference type="EMBL" id="GEQ22464.1"/>
    </source>
</evidence>
<proteinExistence type="predicted"/>
<organism evidence="1 2">
    <name type="scientific">Clostridium butyricum</name>
    <dbReference type="NCBI Taxonomy" id="1492"/>
    <lineage>
        <taxon>Bacteria</taxon>
        <taxon>Bacillati</taxon>
        <taxon>Bacillota</taxon>
        <taxon>Clostridia</taxon>
        <taxon>Eubacteriales</taxon>
        <taxon>Clostridiaceae</taxon>
        <taxon>Clostridium</taxon>
    </lineage>
</organism>
<accession>A0A0Q0TIN9</accession>
<reference evidence="1 2" key="1">
    <citation type="submission" date="2019-07" db="EMBL/GenBank/DDBJ databases">
        <title>Whole genome shotgun sequence of Clostridium butyricum NBRC 3858.</title>
        <authorList>
            <person name="Hosoyama A."/>
            <person name="Uohara A."/>
            <person name="Ohji S."/>
            <person name="Ichikawa N."/>
        </authorList>
    </citation>
    <scope>NUCLEOTIDE SEQUENCE [LARGE SCALE GENOMIC DNA]</scope>
    <source>
        <strain evidence="1 2">NBRC 3858</strain>
    </source>
</reference>
<dbReference type="Proteomes" id="UP000321089">
    <property type="component" value="Unassembled WGS sequence"/>
</dbReference>
<name>A0A0Q0TIN9_CLOBU</name>